<sequence>MSWTDERVERLSTLWLEGRSASQIAAELGEGVSRNAVIGKVHRLGLSGRAVPPADAAAPRIRDLSPPEPVSTLPSAAEPAAVEPVPHVPEVAPVAAPPRAVPEAAAVAAHRVDDVASILDAAREPITIDLPALRAVKDAAIPISDRVTILELNGSMCRWPIGDPTSAEFRFCGCRAVGTLPYCQEHARVAFQPVVDRRRTERMIRIM</sequence>
<accession>A0A4Q2U7N8</accession>
<dbReference type="EMBL" id="QYBB01000007">
    <property type="protein sequence ID" value="RYC32402.1"/>
    <property type="molecule type" value="Genomic_DNA"/>
</dbReference>
<dbReference type="AlphaFoldDB" id="A0A4Q2U7N8"/>
<dbReference type="OrthoDB" id="9798071at2"/>
<reference evidence="2 3" key="2">
    <citation type="submission" date="2019-02" db="EMBL/GenBank/DDBJ databases">
        <title>'Lichenibacterium ramalinii' gen. nov. sp. nov., 'Lichenibacterium minor' gen. nov. sp. nov.</title>
        <authorList>
            <person name="Pankratov T."/>
        </authorList>
    </citation>
    <scope>NUCLEOTIDE SEQUENCE [LARGE SCALE GENOMIC DNA]</scope>
    <source>
        <strain evidence="2 3">RmlP026</strain>
    </source>
</reference>
<comment type="caution">
    <text evidence="2">The sequence shown here is derived from an EMBL/GenBank/DDBJ whole genome shotgun (WGS) entry which is preliminary data.</text>
</comment>
<gene>
    <name evidence="2" type="ORF">D3273_08400</name>
</gene>
<evidence type="ECO:0000256" key="1">
    <source>
        <dbReference type="SAM" id="MobiDB-lite"/>
    </source>
</evidence>
<organism evidence="2 3">
    <name type="scientific">Lichenibacterium minor</name>
    <dbReference type="NCBI Taxonomy" id="2316528"/>
    <lineage>
        <taxon>Bacteria</taxon>
        <taxon>Pseudomonadati</taxon>
        <taxon>Pseudomonadota</taxon>
        <taxon>Alphaproteobacteria</taxon>
        <taxon>Hyphomicrobiales</taxon>
        <taxon>Lichenihabitantaceae</taxon>
        <taxon>Lichenibacterium</taxon>
    </lineage>
</organism>
<keyword evidence="3" id="KW-1185">Reference proteome</keyword>
<feature type="region of interest" description="Disordered" evidence="1">
    <location>
        <begin position="55"/>
        <end position="78"/>
    </location>
</feature>
<dbReference type="InterPro" id="IPR011681">
    <property type="entry name" value="GcrA"/>
</dbReference>
<dbReference type="Pfam" id="PF07750">
    <property type="entry name" value="GcrA"/>
    <property type="match status" value="1"/>
</dbReference>
<name>A0A4Q2U7N8_9HYPH</name>
<protein>
    <submittedName>
        <fullName evidence="2">GcrA cell cycle regulator</fullName>
    </submittedName>
</protein>
<proteinExistence type="predicted"/>
<reference evidence="2 3" key="1">
    <citation type="submission" date="2018-12" db="EMBL/GenBank/DDBJ databases">
        <authorList>
            <person name="Grouzdev D.S."/>
            <person name="Krutkina M.S."/>
        </authorList>
    </citation>
    <scope>NUCLEOTIDE SEQUENCE [LARGE SCALE GENOMIC DNA]</scope>
    <source>
        <strain evidence="2 3">RmlP026</strain>
    </source>
</reference>
<evidence type="ECO:0000313" key="2">
    <source>
        <dbReference type="EMBL" id="RYC32402.1"/>
    </source>
</evidence>
<dbReference type="Gene3D" id="1.10.10.60">
    <property type="entry name" value="Homeodomain-like"/>
    <property type="match status" value="1"/>
</dbReference>
<evidence type="ECO:0000313" key="3">
    <source>
        <dbReference type="Proteomes" id="UP000290759"/>
    </source>
</evidence>
<dbReference type="Proteomes" id="UP000290759">
    <property type="component" value="Unassembled WGS sequence"/>
</dbReference>
<dbReference type="RefSeq" id="WP_129225407.1">
    <property type="nucleotide sequence ID" value="NZ_QYBB01000007.1"/>
</dbReference>